<dbReference type="Pfam" id="PF23182">
    <property type="entry name" value="PABC_AtC3H46"/>
    <property type="match status" value="1"/>
</dbReference>
<sequence length="104" mass="11249">MDNNEATSTMLSRIKSSQNGSKIVGYLLIKEIGEKEMIRLVLVKAEMAAASNTPSASPFIPIVNPNGPNSFAQSSPRIIVPINEFVSRSSYPRKINADGQRVSA</sequence>
<dbReference type="AlphaFoldDB" id="A0AAF0WFZ8"/>
<name>A0AAF0WFZ8_DAUCS</name>
<dbReference type="EMBL" id="CP093344">
    <property type="protein sequence ID" value="WOG87355.1"/>
    <property type="molecule type" value="Genomic_DNA"/>
</dbReference>
<evidence type="ECO:0000259" key="1">
    <source>
        <dbReference type="Pfam" id="PF23182"/>
    </source>
</evidence>
<protein>
    <recommendedName>
        <fullName evidence="1">AtC3H46-like PABC-like domain-containing protein</fullName>
    </recommendedName>
</protein>
<keyword evidence="3" id="KW-1185">Reference proteome</keyword>
<feature type="domain" description="AtC3H46-like PABC-like" evidence="1">
    <location>
        <begin position="1"/>
        <end position="41"/>
    </location>
</feature>
<reference evidence="2" key="2">
    <citation type="submission" date="2022-03" db="EMBL/GenBank/DDBJ databases">
        <title>Draft title - Genomic analysis of global carrot germplasm unveils the trajectory of domestication and the origin of high carotenoid orange carrot.</title>
        <authorList>
            <person name="Iorizzo M."/>
            <person name="Ellison S."/>
            <person name="Senalik D."/>
            <person name="Macko-Podgorni A."/>
            <person name="Grzebelus D."/>
            <person name="Bostan H."/>
            <person name="Rolling W."/>
            <person name="Curaba J."/>
            <person name="Simon P."/>
        </authorList>
    </citation>
    <scope>NUCLEOTIDE SEQUENCE</scope>
    <source>
        <tissue evidence="2">Leaf</tissue>
    </source>
</reference>
<dbReference type="Proteomes" id="UP000077755">
    <property type="component" value="Chromosome 2"/>
</dbReference>
<evidence type="ECO:0000313" key="3">
    <source>
        <dbReference type="Proteomes" id="UP000077755"/>
    </source>
</evidence>
<gene>
    <name evidence="2" type="ORF">DCAR_0206579</name>
</gene>
<proteinExistence type="predicted"/>
<evidence type="ECO:0000313" key="2">
    <source>
        <dbReference type="EMBL" id="WOG87355.1"/>
    </source>
</evidence>
<accession>A0AAF0WFZ8</accession>
<reference evidence="2" key="1">
    <citation type="journal article" date="2016" name="Nat. Genet.">
        <title>A high-quality carrot genome assembly provides new insights into carotenoid accumulation and asterid genome evolution.</title>
        <authorList>
            <person name="Iorizzo M."/>
            <person name="Ellison S."/>
            <person name="Senalik D."/>
            <person name="Zeng P."/>
            <person name="Satapoomin P."/>
            <person name="Huang J."/>
            <person name="Bowman M."/>
            <person name="Iovene M."/>
            <person name="Sanseverino W."/>
            <person name="Cavagnaro P."/>
            <person name="Yildiz M."/>
            <person name="Macko-Podgorni A."/>
            <person name="Moranska E."/>
            <person name="Grzebelus E."/>
            <person name="Grzebelus D."/>
            <person name="Ashrafi H."/>
            <person name="Zheng Z."/>
            <person name="Cheng S."/>
            <person name="Spooner D."/>
            <person name="Van Deynze A."/>
            <person name="Simon P."/>
        </authorList>
    </citation>
    <scope>NUCLEOTIDE SEQUENCE</scope>
    <source>
        <tissue evidence="2">Leaf</tissue>
    </source>
</reference>
<organism evidence="2 3">
    <name type="scientific">Daucus carota subsp. sativus</name>
    <name type="common">Carrot</name>
    <dbReference type="NCBI Taxonomy" id="79200"/>
    <lineage>
        <taxon>Eukaryota</taxon>
        <taxon>Viridiplantae</taxon>
        <taxon>Streptophyta</taxon>
        <taxon>Embryophyta</taxon>
        <taxon>Tracheophyta</taxon>
        <taxon>Spermatophyta</taxon>
        <taxon>Magnoliopsida</taxon>
        <taxon>eudicotyledons</taxon>
        <taxon>Gunneridae</taxon>
        <taxon>Pentapetalae</taxon>
        <taxon>asterids</taxon>
        <taxon>campanulids</taxon>
        <taxon>Apiales</taxon>
        <taxon>Apiaceae</taxon>
        <taxon>Apioideae</taxon>
        <taxon>Scandiceae</taxon>
        <taxon>Daucinae</taxon>
        <taxon>Daucus</taxon>
        <taxon>Daucus sect. Daucus</taxon>
    </lineage>
</organism>
<dbReference type="InterPro" id="IPR056276">
    <property type="entry name" value="AtC3H46-like_PABC-like"/>
</dbReference>